<dbReference type="STRING" id="391008.Smal_2770"/>
<evidence type="ECO:0000313" key="1">
    <source>
        <dbReference type="EMBL" id="ACF52470.1"/>
    </source>
</evidence>
<proteinExistence type="predicted"/>
<sequence>MHIGCTMPSSAQHAAHAVPMIFDATDGSLRLGNMSALICPTLSLDEARIAFAALASGERDVGTGYRWLSLHRLSLGGAPAGISLCFHGQQLDMVTMGVSLPGATLEDGWPTQVAIDAEVAFMRRTLGAALGRKLSGGHARFDWGEAWARFDPKGFMASSGIRYSPRT</sequence>
<protein>
    <submittedName>
        <fullName evidence="1">Uncharacterized protein</fullName>
    </submittedName>
</protein>
<dbReference type="KEGG" id="smt:Smal_2770"/>
<reference evidence="1 2" key="1">
    <citation type="submission" date="2008-06" db="EMBL/GenBank/DDBJ databases">
        <title>Complete sequence of Stenotrophomonas maltophilia R551-3.</title>
        <authorList>
            <consortium name="US DOE Joint Genome Institute"/>
            <person name="Lucas S."/>
            <person name="Copeland A."/>
            <person name="Lapidus A."/>
            <person name="Glavina del Rio T."/>
            <person name="Dalin E."/>
            <person name="Tice H."/>
            <person name="Pitluck S."/>
            <person name="Chain P."/>
            <person name="Malfatti S."/>
            <person name="Shin M."/>
            <person name="Vergez L."/>
            <person name="Lang D."/>
            <person name="Schmutz J."/>
            <person name="Larimer F."/>
            <person name="Land M."/>
            <person name="Hauser L."/>
            <person name="Kyrpides N."/>
            <person name="Mikhailova N."/>
            <person name="Taghavi S."/>
            <person name="Monchy S."/>
            <person name="Newman L."/>
            <person name="Vangronsveld J."/>
            <person name="van der Lelie D."/>
            <person name="Richardson P."/>
        </authorList>
    </citation>
    <scope>NUCLEOTIDE SEQUENCE [LARGE SCALE GENOMIC DNA]</scope>
    <source>
        <strain evidence="1 2">R551-3</strain>
    </source>
</reference>
<evidence type="ECO:0000313" key="2">
    <source>
        <dbReference type="Proteomes" id="UP000001867"/>
    </source>
</evidence>
<dbReference type="EMBL" id="CP001111">
    <property type="protein sequence ID" value="ACF52470.1"/>
    <property type="molecule type" value="Genomic_DNA"/>
</dbReference>
<name>B4SQD9_STRM5</name>
<dbReference type="AlphaFoldDB" id="B4SQD9"/>
<organism evidence="1 2">
    <name type="scientific">Stenotrophomonas maltophilia (strain R551-3)</name>
    <dbReference type="NCBI Taxonomy" id="391008"/>
    <lineage>
        <taxon>Bacteria</taxon>
        <taxon>Pseudomonadati</taxon>
        <taxon>Pseudomonadota</taxon>
        <taxon>Gammaproteobacteria</taxon>
        <taxon>Lysobacterales</taxon>
        <taxon>Lysobacteraceae</taxon>
        <taxon>Stenotrophomonas</taxon>
        <taxon>Stenotrophomonas maltophilia group</taxon>
    </lineage>
</organism>
<dbReference type="HOGENOM" id="CLU_116696_1_0_6"/>
<gene>
    <name evidence="1" type="ordered locus">Smal_2770</name>
</gene>
<dbReference type="eggNOG" id="ENOG5031D1J">
    <property type="taxonomic scope" value="Bacteria"/>
</dbReference>
<accession>B4SQD9</accession>
<dbReference type="Proteomes" id="UP000001867">
    <property type="component" value="Chromosome"/>
</dbReference>